<organism evidence="2 3">
    <name type="scientific">Sclerotinia nivalis</name>
    <dbReference type="NCBI Taxonomy" id="352851"/>
    <lineage>
        <taxon>Eukaryota</taxon>
        <taxon>Fungi</taxon>
        <taxon>Dikarya</taxon>
        <taxon>Ascomycota</taxon>
        <taxon>Pezizomycotina</taxon>
        <taxon>Leotiomycetes</taxon>
        <taxon>Helotiales</taxon>
        <taxon>Sclerotiniaceae</taxon>
        <taxon>Sclerotinia</taxon>
    </lineage>
</organism>
<dbReference type="AlphaFoldDB" id="A0A9X0AKI5"/>
<evidence type="ECO:0000313" key="3">
    <source>
        <dbReference type="Proteomes" id="UP001152300"/>
    </source>
</evidence>
<gene>
    <name evidence="2" type="ORF">OCU04_006815</name>
</gene>
<evidence type="ECO:0000259" key="1">
    <source>
        <dbReference type="Pfam" id="PF06985"/>
    </source>
</evidence>
<sequence>MIPYPKPLSLSHREIRCLILQPLSSGTSIQCTVETISLLSNPEYEALSYVWGDASIQRTIIFNEIPFSVTQNLAIALHHLRLSDKPRRLWVDALCINQSDVKERNEQVRLMGEIYSMAKPVLIWLGESFEGSDEIFISMSKIADASESEIEIIEEMS</sequence>
<dbReference type="PANTHER" id="PTHR24148:SF82">
    <property type="entry name" value="HETEROKARYON INCOMPATIBILITY DOMAIN-CONTAINING PROTEIN"/>
    <property type="match status" value="1"/>
</dbReference>
<dbReference type="OrthoDB" id="2157530at2759"/>
<dbReference type="Proteomes" id="UP001152300">
    <property type="component" value="Unassembled WGS sequence"/>
</dbReference>
<dbReference type="InterPro" id="IPR052895">
    <property type="entry name" value="HetReg/Transcr_Mod"/>
</dbReference>
<comment type="caution">
    <text evidence="2">The sequence shown here is derived from an EMBL/GenBank/DDBJ whole genome shotgun (WGS) entry which is preliminary data.</text>
</comment>
<dbReference type="PANTHER" id="PTHR24148">
    <property type="entry name" value="ANKYRIN REPEAT DOMAIN-CONTAINING PROTEIN 39 HOMOLOG-RELATED"/>
    <property type="match status" value="1"/>
</dbReference>
<accession>A0A9X0AKI5</accession>
<evidence type="ECO:0000313" key="2">
    <source>
        <dbReference type="EMBL" id="KAJ8064481.1"/>
    </source>
</evidence>
<dbReference type="InterPro" id="IPR010730">
    <property type="entry name" value="HET"/>
</dbReference>
<dbReference type="EMBL" id="JAPEIS010000007">
    <property type="protein sequence ID" value="KAJ8064481.1"/>
    <property type="molecule type" value="Genomic_DNA"/>
</dbReference>
<protein>
    <recommendedName>
        <fullName evidence="1">Heterokaryon incompatibility domain-containing protein</fullName>
    </recommendedName>
</protein>
<proteinExistence type="predicted"/>
<dbReference type="Pfam" id="PF06985">
    <property type="entry name" value="HET"/>
    <property type="match status" value="1"/>
</dbReference>
<feature type="domain" description="Heterokaryon incompatibility" evidence="1">
    <location>
        <begin position="44"/>
        <end position="151"/>
    </location>
</feature>
<reference evidence="2" key="1">
    <citation type="submission" date="2022-11" db="EMBL/GenBank/DDBJ databases">
        <title>Genome Resource of Sclerotinia nivalis Strain SnTB1, a Plant Pathogen Isolated from American Ginseng.</title>
        <authorList>
            <person name="Fan S."/>
        </authorList>
    </citation>
    <scope>NUCLEOTIDE SEQUENCE</scope>
    <source>
        <strain evidence="2">SnTB1</strain>
    </source>
</reference>
<keyword evidence="3" id="KW-1185">Reference proteome</keyword>
<name>A0A9X0AKI5_9HELO</name>